<keyword evidence="4" id="KW-0503">Monooxygenase</keyword>
<dbReference type="Gene3D" id="3.20.20.70">
    <property type="entry name" value="Aldolase class I"/>
    <property type="match status" value="1"/>
</dbReference>
<proteinExistence type="predicted"/>
<keyword evidence="2" id="KW-0288">FMN</keyword>
<keyword evidence="3" id="KW-0560">Oxidoreductase</keyword>
<keyword evidence="1" id="KW-0285">Flavoprotein</keyword>
<dbReference type="Proteomes" id="UP000298285">
    <property type="component" value="Unassembled WGS sequence"/>
</dbReference>
<sequence>MKSFFIGNMEVKLPVIQGGMGVGVSLSGLASAVANEGGIGVISCAGLGLIHKGHGSFIKSSIWGLKEELRLAREKTTGIIGVNIMVALSNFADMARTAIEEKADIIFAGAGLPLDLPSYRTVDSKTKLVPIVSSARASKIICEKWYNNYGYLPDAIVVEGPKAGGHLGFKKEQIDDNLYSLEQIIPEVIETVSLYKEIKTISVIAAGGISSGGDMYRFIEMGASAVQMGTIFVATDECDASEAFKQVYLTAKEDDLMIINSPVGMPGRAIKGEFLKRVAEGLEVPKNCPVHCIKTCDYTKSPYCIMKALFNAAKGDMKKGYAFAGINAHLAQRISSVKEVVCKLKEEFAIAEKVALSAIVLPHG</sequence>
<dbReference type="InterPro" id="IPR013785">
    <property type="entry name" value="Aldolase_TIM"/>
</dbReference>
<dbReference type="EMBL" id="SPPK01000004">
    <property type="protein sequence ID" value="TFU88645.1"/>
    <property type="molecule type" value="Genomic_DNA"/>
</dbReference>
<comment type="caution">
    <text evidence="4">The sequence shown here is derived from an EMBL/GenBank/DDBJ whole genome shotgun (WGS) entry which is preliminary data.</text>
</comment>
<dbReference type="OrthoDB" id="9778912at2"/>
<dbReference type="AlphaFoldDB" id="A0A4Y9ILR6"/>
<evidence type="ECO:0000256" key="1">
    <source>
        <dbReference type="ARBA" id="ARBA00022630"/>
    </source>
</evidence>
<evidence type="ECO:0000313" key="5">
    <source>
        <dbReference type="Proteomes" id="UP000298285"/>
    </source>
</evidence>
<dbReference type="Pfam" id="PF03060">
    <property type="entry name" value="NMO"/>
    <property type="match status" value="1"/>
</dbReference>
<dbReference type="CDD" id="cd04730">
    <property type="entry name" value="NPD_like"/>
    <property type="match status" value="1"/>
</dbReference>
<reference evidence="4 5" key="1">
    <citation type="submission" date="2019-03" db="EMBL/GenBank/DDBJ databases">
        <title>Diversity of the mouse oral microbiome.</title>
        <authorList>
            <person name="Joseph S."/>
            <person name="Aduse-Opoku J."/>
            <person name="Curtis M."/>
            <person name="Wade W."/>
            <person name="Hashim A."/>
        </authorList>
    </citation>
    <scope>NUCLEOTIDE SEQUENCE [LARGE SCALE GENOMIC DNA]</scope>
    <source>
        <strain evidence="4 5">P11</strain>
    </source>
</reference>
<organism evidence="4 5">
    <name type="scientific">Dysgonomonas mossii</name>
    <dbReference type="NCBI Taxonomy" id="163665"/>
    <lineage>
        <taxon>Bacteria</taxon>
        <taxon>Pseudomonadati</taxon>
        <taxon>Bacteroidota</taxon>
        <taxon>Bacteroidia</taxon>
        <taxon>Bacteroidales</taxon>
        <taxon>Dysgonomonadaceae</taxon>
        <taxon>Dysgonomonas</taxon>
    </lineage>
</organism>
<name>A0A4Y9ILR6_9BACT</name>
<dbReference type="RefSeq" id="WP_135105833.1">
    <property type="nucleotide sequence ID" value="NZ_JADGKW010000004.1"/>
</dbReference>
<evidence type="ECO:0000256" key="2">
    <source>
        <dbReference type="ARBA" id="ARBA00022643"/>
    </source>
</evidence>
<accession>A0A4Y9ILR6</accession>
<protein>
    <submittedName>
        <fullName evidence="4">Nitronate monooxygenase</fullName>
    </submittedName>
</protein>
<evidence type="ECO:0000256" key="3">
    <source>
        <dbReference type="ARBA" id="ARBA00023002"/>
    </source>
</evidence>
<dbReference type="PANTHER" id="PTHR32332">
    <property type="entry name" value="2-NITROPROPANE DIOXYGENASE"/>
    <property type="match status" value="1"/>
</dbReference>
<dbReference type="SUPFAM" id="SSF51412">
    <property type="entry name" value="Inosine monophosphate dehydrogenase (IMPDH)"/>
    <property type="match status" value="1"/>
</dbReference>
<gene>
    <name evidence="4" type="ORF">E4T88_12250</name>
</gene>
<dbReference type="PANTHER" id="PTHR32332:SF18">
    <property type="entry name" value="2-NITROPROPANE DIOXYGENASE"/>
    <property type="match status" value="1"/>
</dbReference>
<evidence type="ECO:0000313" key="4">
    <source>
        <dbReference type="EMBL" id="TFU88645.1"/>
    </source>
</evidence>
<dbReference type="InterPro" id="IPR004136">
    <property type="entry name" value="NMO"/>
</dbReference>
<dbReference type="GO" id="GO:0018580">
    <property type="term" value="F:nitronate monooxygenase activity"/>
    <property type="evidence" value="ECO:0007669"/>
    <property type="project" value="InterPro"/>
</dbReference>